<evidence type="ECO:0000256" key="7">
    <source>
        <dbReference type="SAM" id="SignalP"/>
    </source>
</evidence>
<dbReference type="AlphaFoldDB" id="A0A3P8WWJ2"/>
<accession>A0A3P8WWJ2</accession>
<proteinExistence type="predicted"/>
<evidence type="ECO:0000256" key="1">
    <source>
        <dbReference type="ARBA" id="ARBA00004370"/>
    </source>
</evidence>
<dbReference type="Proteomes" id="UP000265120">
    <property type="component" value="Chromosome 7"/>
</dbReference>
<dbReference type="STRING" id="244447.ENSCSEP00000029751"/>
<feature type="chain" id="PRO_5018259296" description="Calponin-homology (CH) domain-containing protein" evidence="7">
    <location>
        <begin position="31"/>
        <end position="119"/>
    </location>
</feature>
<evidence type="ECO:0000256" key="6">
    <source>
        <dbReference type="ARBA" id="ARBA00023203"/>
    </source>
</evidence>
<dbReference type="PROSITE" id="PS00019">
    <property type="entry name" value="ACTININ_1"/>
    <property type="match status" value="1"/>
</dbReference>
<protein>
    <recommendedName>
        <fullName evidence="8">Calponin-homology (CH) domain-containing protein</fullName>
    </recommendedName>
</protein>
<dbReference type="GO" id="GO:0007097">
    <property type="term" value="P:nuclear migration"/>
    <property type="evidence" value="ECO:0007669"/>
    <property type="project" value="TreeGrafter"/>
</dbReference>
<dbReference type="Pfam" id="PF00307">
    <property type="entry name" value="CH"/>
    <property type="match status" value="1"/>
</dbReference>
<dbReference type="GO" id="GO:0051015">
    <property type="term" value="F:actin filament binding"/>
    <property type="evidence" value="ECO:0007669"/>
    <property type="project" value="TreeGrafter"/>
</dbReference>
<evidence type="ECO:0000259" key="8">
    <source>
        <dbReference type="PROSITE" id="PS50021"/>
    </source>
</evidence>
<dbReference type="GO" id="GO:0005640">
    <property type="term" value="C:nuclear outer membrane"/>
    <property type="evidence" value="ECO:0007669"/>
    <property type="project" value="TreeGrafter"/>
</dbReference>
<name>A0A3P8WWJ2_CYNSE</name>
<feature type="signal peptide" evidence="7">
    <location>
        <begin position="1"/>
        <end position="30"/>
    </location>
</feature>
<keyword evidence="4" id="KW-1133">Transmembrane helix</keyword>
<evidence type="ECO:0000313" key="10">
    <source>
        <dbReference type="Proteomes" id="UP000265120"/>
    </source>
</evidence>
<dbReference type="SUPFAM" id="SSF47576">
    <property type="entry name" value="Calponin-homology domain, CH-domain"/>
    <property type="match status" value="1"/>
</dbReference>
<dbReference type="InParanoid" id="A0A3P8WWJ2"/>
<dbReference type="GO" id="GO:0005737">
    <property type="term" value="C:cytoplasm"/>
    <property type="evidence" value="ECO:0007669"/>
    <property type="project" value="TreeGrafter"/>
</dbReference>
<keyword evidence="6" id="KW-0009">Actin-binding</keyword>
<dbReference type="PROSITE" id="PS50021">
    <property type="entry name" value="CH"/>
    <property type="match status" value="1"/>
</dbReference>
<dbReference type="InterPro" id="IPR052403">
    <property type="entry name" value="LINC-complex_assoc"/>
</dbReference>
<keyword evidence="3" id="KW-0677">Repeat</keyword>
<sequence length="119" mass="13875">MITHLLGPITAKQLITTLQLLCFYWFHNTCQVSVCVSTDEKEAVQERTFTRWMNVFLQRCHPPLKVQDLFVDIQDGRILMALLEELTGCKLCTCVVLALVSWWEKFWVTYFVGMDNLSL</sequence>
<dbReference type="InterPro" id="IPR036872">
    <property type="entry name" value="CH_dom_sf"/>
</dbReference>
<evidence type="ECO:0000256" key="4">
    <source>
        <dbReference type="ARBA" id="ARBA00022989"/>
    </source>
</evidence>
<dbReference type="InterPro" id="IPR001589">
    <property type="entry name" value="Actinin_actin-bd_CS"/>
</dbReference>
<reference evidence="9" key="2">
    <citation type="submission" date="2025-08" db="UniProtKB">
        <authorList>
            <consortium name="Ensembl"/>
        </authorList>
    </citation>
    <scope>IDENTIFICATION</scope>
</reference>
<keyword evidence="2" id="KW-0812">Transmembrane</keyword>
<reference evidence="9 10" key="1">
    <citation type="journal article" date="2014" name="Nat. Genet.">
        <title>Whole-genome sequence of a flatfish provides insights into ZW sex chromosome evolution and adaptation to a benthic lifestyle.</title>
        <authorList>
            <person name="Chen S."/>
            <person name="Zhang G."/>
            <person name="Shao C."/>
            <person name="Huang Q."/>
            <person name="Liu G."/>
            <person name="Zhang P."/>
            <person name="Song W."/>
            <person name="An N."/>
            <person name="Chalopin D."/>
            <person name="Volff J.N."/>
            <person name="Hong Y."/>
            <person name="Li Q."/>
            <person name="Sha Z."/>
            <person name="Zhou H."/>
            <person name="Xie M."/>
            <person name="Yu Q."/>
            <person name="Liu Y."/>
            <person name="Xiang H."/>
            <person name="Wang N."/>
            <person name="Wu K."/>
            <person name="Yang C."/>
            <person name="Zhou Q."/>
            <person name="Liao X."/>
            <person name="Yang L."/>
            <person name="Hu Q."/>
            <person name="Zhang J."/>
            <person name="Meng L."/>
            <person name="Jin L."/>
            <person name="Tian Y."/>
            <person name="Lian J."/>
            <person name="Yang J."/>
            <person name="Miao G."/>
            <person name="Liu S."/>
            <person name="Liang Z."/>
            <person name="Yan F."/>
            <person name="Li Y."/>
            <person name="Sun B."/>
            <person name="Zhang H."/>
            <person name="Zhang J."/>
            <person name="Zhu Y."/>
            <person name="Du M."/>
            <person name="Zhao Y."/>
            <person name="Schartl M."/>
            <person name="Tang Q."/>
            <person name="Wang J."/>
        </authorList>
    </citation>
    <scope>NUCLEOTIDE SEQUENCE</scope>
</reference>
<comment type="subcellular location">
    <subcellularLocation>
        <location evidence="1">Membrane</location>
    </subcellularLocation>
</comment>
<evidence type="ECO:0000256" key="2">
    <source>
        <dbReference type="ARBA" id="ARBA00022692"/>
    </source>
</evidence>
<keyword evidence="10" id="KW-1185">Reference proteome</keyword>
<dbReference type="GO" id="GO:0034993">
    <property type="term" value="C:meiotic nuclear membrane microtubule tethering complex"/>
    <property type="evidence" value="ECO:0007669"/>
    <property type="project" value="TreeGrafter"/>
</dbReference>
<keyword evidence="5" id="KW-0472">Membrane</keyword>
<feature type="domain" description="Calponin-homology (CH)" evidence="8">
    <location>
        <begin position="43"/>
        <end position="119"/>
    </location>
</feature>
<dbReference type="GeneTree" id="ENSGT00940000180472"/>
<evidence type="ECO:0000256" key="5">
    <source>
        <dbReference type="ARBA" id="ARBA00023136"/>
    </source>
</evidence>
<dbReference type="Gene3D" id="1.10.418.10">
    <property type="entry name" value="Calponin-like domain"/>
    <property type="match status" value="1"/>
</dbReference>
<reference evidence="9" key="3">
    <citation type="submission" date="2025-09" db="UniProtKB">
        <authorList>
            <consortium name="Ensembl"/>
        </authorList>
    </citation>
    <scope>IDENTIFICATION</scope>
</reference>
<organism evidence="9 10">
    <name type="scientific">Cynoglossus semilaevis</name>
    <name type="common">Tongue sole</name>
    <dbReference type="NCBI Taxonomy" id="244447"/>
    <lineage>
        <taxon>Eukaryota</taxon>
        <taxon>Metazoa</taxon>
        <taxon>Chordata</taxon>
        <taxon>Craniata</taxon>
        <taxon>Vertebrata</taxon>
        <taxon>Euteleostomi</taxon>
        <taxon>Actinopterygii</taxon>
        <taxon>Neopterygii</taxon>
        <taxon>Teleostei</taxon>
        <taxon>Neoteleostei</taxon>
        <taxon>Acanthomorphata</taxon>
        <taxon>Carangaria</taxon>
        <taxon>Pleuronectiformes</taxon>
        <taxon>Pleuronectoidei</taxon>
        <taxon>Cynoglossidae</taxon>
        <taxon>Cynoglossinae</taxon>
        <taxon>Cynoglossus</taxon>
    </lineage>
</organism>
<dbReference type="Ensembl" id="ENSCSET00000030153.1">
    <property type="protein sequence ID" value="ENSCSEP00000029751.1"/>
    <property type="gene ID" value="ENSCSEG00000019067.1"/>
</dbReference>
<dbReference type="InterPro" id="IPR001715">
    <property type="entry name" value="CH_dom"/>
</dbReference>
<dbReference type="PANTHER" id="PTHR47535">
    <property type="entry name" value="MUSCLE-SPECIFIC PROTEIN 300 KDA, ISOFORM G"/>
    <property type="match status" value="1"/>
</dbReference>
<evidence type="ECO:0000256" key="3">
    <source>
        <dbReference type="ARBA" id="ARBA00022737"/>
    </source>
</evidence>
<keyword evidence="7" id="KW-0732">Signal</keyword>
<dbReference type="PANTHER" id="PTHR47535:SF9">
    <property type="entry name" value="CALPONIN-HOMOLOGY (CH) DOMAIN-CONTAINING PROTEIN"/>
    <property type="match status" value="1"/>
</dbReference>
<evidence type="ECO:0000313" key="9">
    <source>
        <dbReference type="Ensembl" id="ENSCSEP00000029751.1"/>
    </source>
</evidence>